<evidence type="ECO:0000313" key="2">
    <source>
        <dbReference type="EMBL" id="KMY48868.1"/>
    </source>
</evidence>
<proteinExistence type="predicted"/>
<dbReference type="AlphaFoldDB" id="A0A0K9GQE7"/>
<gene>
    <name evidence="2" type="ORF">AC625_04495</name>
</gene>
<keyword evidence="3" id="KW-1185">Reference proteome</keyword>
<comment type="caution">
    <text evidence="2">The sequence shown here is derived from an EMBL/GenBank/DDBJ whole genome shotgun (WGS) entry which is preliminary data.</text>
</comment>
<keyword evidence="1" id="KW-0812">Transmembrane</keyword>
<keyword evidence="1" id="KW-0472">Membrane</keyword>
<dbReference type="PATRIC" id="fig|1679170.3.peg.967"/>
<dbReference type="RefSeq" id="WP_049680195.1">
    <property type="nucleotide sequence ID" value="NZ_LFZW01000001.1"/>
</dbReference>
<sequence>MILNETCELDTNKKGIHSFQRSIEITSAILLLTGQITIIGVFVRPGRFSLSLGGPLFGGYRLEGRDHSQEGNLFIDILDIIIAILLINDVIHVTGTFVSSGDFSINVSGPIFGYPEVLPALPLEDYNFFNKIVTQHYIVPPELLTNIKGNE</sequence>
<protein>
    <submittedName>
        <fullName evidence="2">Uncharacterized protein</fullName>
    </submittedName>
</protein>
<keyword evidence="1" id="KW-1133">Transmembrane helix</keyword>
<evidence type="ECO:0000313" key="3">
    <source>
        <dbReference type="Proteomes" id="UP000037146"/>
    </source>
</evidence>
<dbReference type="EMBL" id="LFZW01000001">
    <property type="protein sequence ID" value="KMY48868.1"/>
    <property type="molecule type" value="Genomic_DNA"/>
</dbReference>
<feature type="transmembrane region" description="Helical" evidence="1">
    <location>
        <begin position="25"/>
        <end position="43"/>
    </location>
</feature>
<organism evidence="2 3">
    <name type="scientific">Peribacillus loiseleuriae</name>
    <dbReference type="NCBI Taxonomy" id="1679170"/>
    <lineage>
        <taxon>Bacteria</taxon>
        <taxon>Bacillati</taxon>
        <taxon>Bacillota</taxon>
        <taxon>Bacilli</taxon>
        <taxon>Bacillales</taxon>
        <taxon>Bacillaceae</taxon>
        <taxon>Peribacillus</taxon>
    </lineage>
</organism>
<reference evidence="3" key="1">
    <citation type="submission" date="2015-07" db="EMBL/GenBank/DDBJ databases">
        <title>Genome sequencing project for genomic taxonomy and phylogenomics of Bacillus-like bacteria.</title>
        <authorList>
            <person name="Liu B."/>
            <person name="Wang J."/>
            <person name="Zhu Y."/>
            <person name="Liu G."/>
            <person name="Chen Q."/>
            <person name="Chen Z."/>
            <person name="Lan J."/>
            <person name="Che J."/>
            <person name="Ge C."/>
            <person name="Shi H."/>
            <person name="Pan Z."/>
            <person name="Liu X."/>
        </authorList>
    </citation>
    <scope>NUCLEOTIDE SEQUENCE [LARGE SCALE GENOMIC DNA]</scope>
    <source>
        <strain evidence="3">FJAT-27997</strain>
    </source>
</reference>
<accession>A0A0K9GQE7</accession>
<name>A0A0K9GQE7_9BACI</name>
<dbReference type="OrthoDB" id="2382365at2"/>
<evidence type="ECO:0000256" key="1">
    <source>
        <dbReference type="SAM" id="Phobius"/>
    </source>
</evidence>
<dbReference type="Proteomes" id="UP000037146">
    <property type="component" value="Unassembled WGS sequence"/>
</dbReference>